<feature type="DNA-binding region" description="H-T-H motif" evidence="4">
    <location>
        <begin position="33"/>
        <end position="52"/>
    </location>
</feature>
<dbReference type="InterPro" id="IPR036271">
    <property type="entry name" value="Tet_transcr_reg_TetR-rel_C_sf"/>
</dbReference>
<keyword evidence="1" id="KW-0805">Transcription regulation</keyword>
<dbReference type="RefSeq" id="WP_264848902.1">
    <property type="nucleotide sequence ID" value="NZ_BRXR01000001.1"/>
</dbReference>
<accession>A0ABQ5N344</accession>
<keyword evidence="2 4" id="KW-0238">DNA-binding</keyword>
<proteinExistence type="predicted"/>
<evidence type="ECO:0000256" key="2">
    <source>
        <dbReference type="ARBA" id="ARBA00023125"/>
    </source>
</evidence>
<protein>
    <submittedName>
        <fullName evidence="6">TetR family transcriptional regulator</fullName>
    </submittedName>
</protein>
<dbReference type="Gene3D" id="1.10.10.60">
    <property type="entry name" value="Homeodomain-like"/>
    <property type="match status" value="1"/>
</dbReference>
<dbReference type="EMBL" id="BRXR01000001">
    <property type="protein sequence ID" value="GLC29611.1"/>
    <property type="molecule type" value="Genomic_DNA"/>
</dbReference>
<organism evidence="6 7">
    <name type="scientific">Clostridium omnivorum</name>
    <dbReference type="NCBI Taxonomy" id="1604902"/>
    <lineage>
        <taxon>Bacteria</taxon>
        <taxon>Bacillati</taxon>
        <taxon>Bacillota</taxon>
        <taxon>Clostridia</taxon>
        <taxon>Eubacteriales</taxon>
        <taxon>Clostridiaceae</taxon>
        <taxon>Clostridium</taxon>
    </lineage>
</organism>
<evidence type="ECO:0000313" key="6">
    <source>
        <dbReference type="EMBL" id="GLC29611.1"/>
    </source>
</evidence>
<dbReference type="InterPro" id="IPR009057">
    <property type="entry name" value="Homeodomain-like_sf"/>
</dbReference>
<dbReference type="PROSITE" id="PS50977">
    <property type="entry name" value="HTH_TETR_2"/>
    <property type="match status" value="1"/>
</dbReference>
<evidence type="ECO:0000259" key="5">
    <source>
        <dbReference type="PROSITE" id="PS50977"/>
    </source>
</evidence>
<evidence type="ECO:0000256" key="3">
    <source>
        <dbReference type="ARBA" id="ARBA00023163"/>
    </source>
</evidence>
<keyword evidence="7" id="KW-1185">Reference proteome</keyword>
<dbReference type="PANTHER" id="PTHR47506:SF1">
    <property type="entry name" value="HTH-TYPE TRANSCRIPTIONAL REGULATOR YJDC"/>
    <property type="match status" value="1"/>
</dbReference>
<dbReference type="Pfam" id="PF00440">
    <property type="entry name" value="TetR_N"/>
    <property type="match status" value="1"/>
</dbReference>
<evidence type="ECO:0000256" key="1">
    <source>
        <dbReference type="ARBA" id="ARBA00023015"/>
    </source>
</evidence>
<keyword evidence="3" id="KW-0804">Transcription</keyword>
<evidence type="ECO:0000256" key="4">
    <source>
        <dbReference type="PROSITE-ProRule" id="PRU00335"/>
    </source>
</evidence>
<dbReference type="InterPro" id="IPR001647">
    <property type="entry name" value="HTH_TetR"/>
</dbReference>
<comment type="caution">
    <text evidence="6">The sequence shown here is derived from an EMBL/GenBank/DDBJ whole genome shotgun (WGS) entry which is preliminary data.</text>
</comment>
<dbReference type="Gene3D" id="1.10.357.10">
    <property type="entry name" value="Tetracycline Repressor, domain 2"/>
    <property type="match status" value="1"/>
</dbReference>
<evidence type="ECO:0000313" key="7">
    <source>
        <dbReference type="Proteomes" id="UP001208567"/>
    </source>
</evidence>
<dbReference type="PANTHER" id="PTHR47506">
    <property type="entry name" value="TRANSCRIPTIONAL REGULATORY PROTEIN"/>
    <property type="match status" value="1"/>
</dbReference>
<sequence>MYTKFLSLKAEKQERILNAAIKEFAKKGYKNTATDEIVKEANISKGALFHYFNSKKDMFLFLYDHALEILMNEFFGKIDLNEKDILKRLRQVLLVEFMLVNKYPDMLEFVKAANFEDSDEVKNDMESRNKEYLINAYSKVLNNFDTSKFKEGIDIKRAVDVIIWTMEGFIAKEKEKIKKNPITNLNFDEILVEMDTYFELLKDSFYK</sequence>
<dbReference type="Proteomes" id="UP001208567">
    <property type="component" value="Unassembled WGS sequence"/>
</dbReference>
<gene>
    <name evidence="6" type="ORF">bsdE14_10210</name>
</gene>
<dbReference type="SUPFAM" id="SSF48498">
    <property type="entry name" value="Tetracyclin repressor-like, C-terminal domain"/>
    <property type="match status" value="1"/>
</dbReference>
<dbReference type="SUPFAM" id="SSF46689">
    <property type="entry name" value="Homeodomain-like"/>
    <property type="match status" value="1"/>
</dbReference>
<dbReference type="PRINTS" id="PR00455">
    <property type="entry name" value="HTHTETR"/>
</dbReference>
<reference evidence="6 7" key="1">
    <citation type="journal article" date="2024" name="Int. J. Syst. Evol. Microbiol.">
        <title>Clostridium omnivorum sp. nov., isolated from anoxic soil under the treatment of reductive soil disinfestation.</title>
        <authorList>
            <person name="Ueki A."/>
            <person name="Tonouchi A."/>
            <person name="Kaku N."/>
            <person name="Honma S."/>
            <person name="Ueki K."/>
        </authorList>
    </citation>
    <scope>NUCLEOTIDE SEQUENCE [LARGE SCALE GENOMIC DNA]</scope>
    <source>
        <strain evidence="6 7">E14</strain>
    </source>
</reference>
<feature type="domain" description="HTH tetR-type" evidence="5">
    <location>
        <begin position="10"/>
        <end position="70"/>
    </location>
</feature>
<name>A0ABQ5N344_9CLOT</name>